<dbReference type="CDD" id="cd22362">
    <property type="entry name" value="TnsA_endonuclease-like"/>
    <property type="match status" value="1"/>
</dbReference>
<feature type="domain" description="TnsA endonuclease N-terminal" evidence="3">
    <location>
        <begin position="70"/>
        <end position="162"/>
    </location>
</feature>
<feature type="compositionally biased region" description="Basic and acidic residues" evidence="1">
    <location>
        <begin position="1"/>
        <end position="10"/>
    </location>
</feature>
<dbReference type="InterPro" id="IPR011856">
    <property type="entry name" value="tRNA_endonuc-like_dom_sf"/>
</dbReference>
<evidence type="ECO:0000313" key="5">
    <source>
        <dbReference type="Proteomes" id="UP000018680"/>
    </source>
</evidence>
<dbReference type="InterPro" id="IPR036388">
    <property type="entry name" value="WH-like_DNA-bd_sf"/>
</dbReference>
<reference evidence="4 5" key="1">
    <citation type="journal article" date="2015" name="Stand. Genomic Sci.">
        <title>Complete genome sequence and description of Salinispira pacifica gen. nov., sp. nov., a novel spirochaete isolated form a hypersaline microbial mat.</title>
        <authorList>
            <person name="Ben Hania W."/>
            <person name="Joseph M."/>
            <person name="Schumann P."/>
            <person name="Bunk B."/>
            <person name="Fiebig A."/>
            <person name="Sproer C."/>
            <person name="Klenk H.P."/>
            <person name="Fardeau M.L."/>
            <person name="Spring S."/>
        </authorList>
    </citation>
    <scope>NUCLEOTIDE SEQUENCE [LARGE SCALE GENOMIC DNA]</scope>
    <source>
        <strain evidence="4 5">L21-RPul-D2</strain>
    </source>
</reference>
<sequence>MSNYDLDKKTQSWIKQGRGSGNGKEYKPWLTIRDLPSEGRSHRIYGFKTQRTHHLLSDLELAAFYLLELHPAVIDVREQYPLNLDDTLEIAKNRGIRHPTKNGFIHVMSSDFLIDLNDFPQKQIAFQVKYISDLKDNGTIEKLEIERSYWKKISIPFYLLTDQNIPKLIIENLKWMYSARCVGDDIHRFIEQLPLYSDFFSQNPDDRISQVAMKIDNAYSFEPGESLRTIRSLLAYRLLKFDLRKEWSQILVSEITVSPEMSVIRTCYAANQ</sequence>
<dbReference type="InterPro" id="IPR014833">
    <property type="entry name" value="TnsA_N"/>
</dbReference>
<dbReference type="KEGG" id="slr:L21SP2_2669"/>
<protein>
    <submittedName>
        <fullName evidence="4">Transposon Tn7 transposition protein tnsA</fullName>
    </submittedName>
</protein>
<dbReference type="HOGENOM" id="CLU_076083_0_0_12"/>
<dbReference type="PATRIC" id="fig|1307761.3.peg.2659"/>
<dbReference type="InterPro" id="IPR011335">
    <property type="entry name" value="Restrct_endonuc-II-like"/>
</dbReference>
<feature type="region of interest" description="Disordered" evidence="1">
    <location>
        <begin position="1"/>
        <end position="23"/>
    </location>
</feature>
<evidence type="ECO:0000313" key="4">
    <source>
        <dbReference type="EMBL" id="AHC16021.1"/>
    </source>
</evidence>
<dbReference type="STRING" id="1307761.L21SP2_2669"/>
<dbReference type="InterPro" id="IPR036390">
    <property type="entry name" value="WH_DNA-bd_sf"/>
</dbReference>
<dbReference type="eggNOG" id="ENOG502Z9E1">
    <property type="taxonomic scope" value="Bacteria"/>
</dbReference>
<evidence type="ECO:0000256" key="1">
    <source>
        <dbReference type="SAM" id="MobiDB-lite"/>
    </source>
</evidence>
<dbReference type="Proteomes" id="UP000018680">
    <property type="component" value="Chromosome"/>
</dbReference>
<dbReference type="RefSeq" id="WP_024268919.1">
    <property type="nucleotide sequence ID" value="NC_023035.1"/>
</dbReference>
<keyword evidence="5" id="KW-1185">Reference proteome</keyword>
<organism evidence="4 5">
    <name type="scientific">Salinispira pacifica</name>
    <dbReference type="NCBI Taxonomy" id="1307761"/>
    <lineage>
        <taxon>Bacteria</taxon>
        <taxon>Pseudomonadati</taxon>
        <taxon>Spirochaetota</taxon>
        <taxon>Spirochaetia</taxon>
        <taxon>Spirochaetales</taxon>
        <taxon>Spirochaetaceae</taxon>
        <taxon>Salinispira</taxon>
    </lineage>
</organism>
<dbReference type="Pfam" id="PF08721">
    <property type="entry name" value="Tn7_Tnp_TnsA_C"/>
    <property type="match status" value="1"/>
</dbReference>
<dbReference type="Gene3D" id="3.40.1350.10">
    <property type="match status" value="1"/>
</dbReference>
<gene>
    <name evidence="4" type="ORF">L21SP2_2669</name>
</gene>
<accession>V5WLR0</accession>
<dbReference type="Gene3D" id="1.10.10.10">
    <property type="entry name" value="Winged helix-like DNA-binding domain superfamily/Winged helix DNA-binding domain"/>
    <property type="match status" value="1"/>
</dbReference>
<dbReference type="Pfam" id="PF08722">
    <property type="entry name" value="Tn7_TnsA-like_N"/>
    <property type="match status" value="1"/>
</dbReference>
<name>V5WLR0_9SPIO</name>
<evidence type="ECO:0000259" key="3">
    <source>
        <dbReference type="Pfam" id="PF08722"/>
    </source>
</evidence>
<dbReference type="GO" id="GO:0003676">
    <property type="term" value="F:nucleic acid binding"/>
    <property type="evidence" value="ECO:0007669"/>
    <property type="project" value="InterPro"/>
</dbReference>
<dbReference type="OrthoDB" id="5291587at2"/>
<dbReference type="SUPFAM" id="SSF46785">
    <property type="entry name" value="Winged helix' DNA-binding domain"/>
    <property type="match status" value="1"/>
</dbReference>
<dbReference type="SUPFAM" id="SSF52980">
    <property type="entry name" value="Restriction endonuclease-like"/>
    <property type="match status" value="1"/>
</dbReference>
<feature type="domain" description="TnsA endonuclease C-terminal" evidence="2">
    <location>
        <begin position="165"/>
        <end position="243"/>
    </location>
</feature>
<proteinExistence type="predicted"/>
<dbReference type="InterPro" id="IPR014832">
    <property type="entry name" value="TnsA_C"/>
</dbReference>
<evidence type="ECO:0000259" key="2">
    <source>
        <dbReference type="Pfam" id="PF08721"/>
    </source>
</evidence>
<dbReference type="EMBL" id="CP006939">
    <property type="protein sequence ID" value="AHC16021.1"/>
    <property type="molecule type" value="Genomic_DNA"/>
</dbReference>
<dbReference type="AlphaFoldDB" id="V5WLR0"/>